<proteinExistence type="predicted"/>
<evidence type="ECO:0000256" key="1">
    <source>
        <dbReference type="SAM" id="MobiDB-lite"/>
    </source>
</evidence>
<accession>A0AA39RZN1</accession>
<feature type="compositionally biased region" description="Basic and acidic residues" evidence="1">
    <location>
        <begin position="210"/>
        <end position="241"/>
    </location>
</feature>
<feature type="region of interest" description="Disordered" evidence="1">
    <location>
        <begin position="130"/>
        <end position="286"/>
    </location>
</feature>
<dbReference type="Proteomes" id="UP001168877">
    <property type="component" value="Unassembled WGS sequence"/>
</dbReference>
<dbReference type="PANTHER" id="PTHR48475:SF2">
    <property type="entry name" value="RIBONUCLEASE H"/>
    <property type="match status" value="1"/>
</dbReference>
<name>A0AA39RZN1_ACESA</name>
<dbReference type="EMBL" id="JAUESC010000384">
    <property type="protein sequence ID" value="KAK0582064.1"/>
    <property type="molecule type" value="Genomic_DNA"/>
</dbReference>
<gene>
    <name evidence="2" type="ORF">LWI29_021062</name>
</gene>
<protein>
    <submittedName>
        <fullName evidence="2">Uncharacterized protein</fullName>
    </submittedName>
</protein>
<dbReference type="PANTHER" id="PTHR48475">
    <property type="entry name" value="RIBONUCLEASE H"/>
    <property type="match status" value="1"/>
</dbReference>
<evidence type="ECO:0000313" key="2">
    <source>
        <dbReference type="EMBL" id="KAK0582064.1"/>
    </source>
</evidence>
<organism evidence="2 3">
    <name type="scientific">Acer saccharum</name>
    <name type="common">Sugar maple</name>
    <dbReference type="NCBI Taxonomy" id="4024"/>
    <lineage>
        <taxon>Eukaryota</taxon>
        <taxon>Viridiplantae</taxon>
        <taxon>Streptophyta</taxon>
        <taxon>Embryophyta</taxon>
        <taxon>Tracheophyta</taxon>
        <taxon>Spermatophyta</taxon>
        <taxon>Magnoliopsida</taxon>
        <taxon>eudicotyledons</taxon>
        <taxon>Gunneridae</taxon>
        <taxon>Pentapetalae</taxon>
        <taxon>rosids</taxon>
        <taxon>malvids</taxon>
        <taxon>Sapindales</taxon>
        <taxon>Sapindaceae</taxon>
        <taxon>Hippocastanoideae</taxon>
        <taxon>Acereae</taxon>
        <taxon>Acer</taxon>
    </lineage>
</organism>
<reference evidence="2" key="2">
    <citation type="submission" date="2023-06" db="EMBL/GenBank/DDBJ databases">
        <authorList>
            <person name="Swenson N.G."/>
            <person name="Wegrzyn J.L."/>
            <person name="Mcevoy S.L."/>
        </authorList>
    </citation>
    <scope>NUCLEOTIDE SEQUENCE</scope>
    <source>
        <strain evidence="2">NS2018</strain>
        <tissue evidence="2">Leaf</tissue>
    </source>
</reference>
<evidence type="ECO:0000313" key="3">
    <source>
        <dbReference type="Proteomes" id="UP001168877"/>
    </source>
</evidence>
<feature type="compositionally biased region" description="Basic and acidic residues" evidence="1">
    <location>
        <begin position="256"/>
        <end position="279"/>
    </location>
</feature>
<keyword evidence="3" id="KW-1185">Reference proteome</keyword>
<reference evidence="2" key="1">
    <citation type="journal article" date="2022" name="Plant J.">
        <title>Strategies of tolerance reflected in two North American maple genomes.</title>
        <authorList>
            <person name="McEvoy S.L."/>
            <person name="Sezen U.U."/>
            <person name="Trouern-Trend A."/>
            <person name="McMahon S.M."/>
            <person name="Schaberg P.G."/>
            <person name="Yang J."/>
            <person name="Wegrzyn J.L."/>
            <person name="Swenson N.G."/>
        </authorList>
    </citation>
    <scope>NUCLEOTIDE SEQUENCE</scope>
    <source>
        <strain evidence="2">NS2018</strain>
    </source>
</reference>
<dbReference type="AlphaFoldDB" id="A0AA39RZN1"/>
<sequence length="286" mass="32601">MSKFVRCELIRISRDHNSQADALAKLASTSDMKLPRTITIFRLSTPSIPEDHPINVLIPDPVGESWMTPIMDYLRHGTLPEDKIAAQRIRRQAPRYLIINGSLFRRGFSLPYLRCVSPPQTEQILHEWSTKVSESGARKTPKVEQESLRKWSTKVSESGAQKTPKVEQESLRKWSTKVSESGAQKSPKVEHESLRKWSTKVSESGARKTPKVEHERLRKWSTKDSESGARKTPKVEHESLRKWSTKVSESGARKSPKVEHKKVSESGARKSPKVEHETKPMFYVNA</sequence>
<comment type="caution">
    <text evidence="2">The sequence shown here is derived from an EMBL/GenBank/DDBJ whole genome shotgun (WGS) entry which is preliminary data.</text>
</comment>